<keyword evidence="2" id="KW-0675">Receptor</keyword>
<evidence type="ECO:0000313" key="2">
    <source>
        <dbReference type="EMBL" id="ALH23162.1"/>
    </source>
</evidence>
<keyword evidence="3" id="KW-1185">Reference proteome</keyword>
<dbReference type="PANTHER" id="PTHR47508:SF1">
    <property type="entry name" value="NON-SPECIFIC SERINE_THREONINE PROTEIN KINASE"/>
    <property type="match status" value="1"/>
</dbReference>
<dbReference type="Pfam" id="PF13676">
    <property type="entry name" value="TIR_2"/>
    <property type="match status" value="1"/>
</dbReference>
<protein>
    <submittedName>
        <fullName evidence="2">Toll-like receptor</fullName>
    </submittedName>
</protein>
<dbReference type="EMBL" id="KT820662">
    <property type="protein sequence ID" value="ALH23162.1"/>
    <property type="molecule type" value="Genomic_DNA"/>
</dbReference>
<dbReference type="KEGG" id="vg:26049123"/>
<dbReference type="PANTHER" id="PTHR47508">
    <property type="entry name" value="SAM DOMAIN-CONTAINING PROTEIN-RELATED"/>
    <property type="match status" value="1"/>
</dbReference>
<reference evidence="2 3" key="1">
    <citation type="journal article" date="2015" name="Genome Announc.">
        <title>The 474-Kilobase-Pair Complete Genome Sequence of CeV-01B, a Virus Infecting Haptolina (Chrysochromulina) ericina (Prymnesiophyceae).</title>
        <authorList>
            <person name="Gallot-Lavallee L."/>
            <person name="Pagarete A."/>
            <person name="Legendre M."/>
            <person name="Santini S."/>
            <person name="Sandaa R.A."/>
            <person name="Himmelbauer H."/>
            <person name="Ogata H."/>
            <person name="Bratbak G."/>
            <person name="Claverie J.M."/>
        </authorList>
    </citation>
    <scope>NUCLEOTIDE SEQUENCE [LARGE SCALE GENOMIC DNA]</scope>
    <source>
        <strain evidence="2">CeV-01B</strain>
    </source>
</reference>
<evidence type="ECO:0000313" key="3">
    <source>
        <dbReference type="Proteomes" id="UP000203826"/>
    </source>
</evidence>
<dbReference type="SUPFAM" id="SSF52200">
    <property type="entry name" value="Toll/Interleukin receptor TIR domain"/>
    <property type="match status" value="1"/>
</dbReference>
<name>A0A0N9R157_9VIRU</name>
<sequence>MTHKDIFLSHAWGVDDNNRNNHTRVKNLSKLLQEKGYNIWLDENDLLGNIDNSIMKGISNSMVVLVCLTEKYCNKINNSVYDNSPNDNCYKEWNFCLFKQKKIIPIIMEKKMEEVFLNTDGVIQMYLNNVMFINYYDDENNDFDILCKTLRLYNVYTHDEKIFMNIKPNSSFDKLKDLLQLSPKRLKTPSPLTITIPERKNNNLLRSILHRLLIKINISKQSKPLLFRKQKSRRFNILSNKANIKNETIINM</sequence>
<dbReference type="Gene3D" id="3.40.50.10140">
    <property type="entry name" value="Toll/interleukin-1 receptor homology (TIR) domain"/>
    <property type="match status" value="1"/>
</dbReference>
<evidence type="ECO:0000259" key="1">
    <source>
        <dbReference type="Pfam" id="PF13676"/>
    </source>
</evidence>
<gene>
    <name evidence="2" type="ORF">ceV_256</name>
</gene>
<dbReference type="InterPro" id="IPR000157">
    <property type="entry name" value="TIR_dom"/>
</dbReference>
<proteinExistence type="predicted"/>
<dbReference type="Proteomes" id="UP000203826">
    <property type="component" value="Segment"/>
</dbReference>
<dbReference type="InterPro" id="IPR035897">
    <property type="entry name" value="Toll_tir_struct_dom_sf"/>
</dbReference>
<dbReference type="GO" id="GO:0007165">
    <property type="term" value="P:signal transduction"/>
    <property type="evidence" value="ECO:0007669"/>
    <property type="project" value="InterPro"/>
</dbReference>
<organism evidence="2 3">
    <name type="scientific">Chrysochromulina ericina virus CeV-01B</name>
    <dbReference type="NCBI Taxonomy" id="3070830"/>
    <lineage>
        <taxon>Viruses</taxon>
        <taxon>Varidnaviria</taxon>
        <taxon>Bamfordvirae</taxon>
        <taxon>Nucleocytoviricota</taxon>
        <taxon>Megaviricetes</taxon>
        <taxon>Imitervirales</taxon>
        <taxon>Mesomimiviridae</taxon>
        <taxon>Tethysvirus</taxon>
        <taxon>Tethysvirus raunefjordenense</taxon>
    </lineage>
</organism>
<feature type="domain" description="TIR" evidence="1">
    <location>
        <begin position="6"/>
        <end position="134"/>
    </location>
</feature>
<accession>A0A0N9R157</accession>